<dbReference type="EMBL" id="JAOZYB010000041">
    <property type="protein sequence ID" value="MEB3960202.1"/>
    <property type="molecule type" value="Genomic_DNA"/>
</dbReference>
<reference evidence="1 2" key="1">
    <citation type="submission" date="2022-10" db="EMBL/GenBank/DDBJ databases">
        <authorList>
            <person name="Xie J."/>
            <person name="Shen N."/>
        </authorList>
    </citation>
    <scope>NUCLEOTIDE SEQUENCE [LARGE SCALE GENOMIC DNA]</scope>
    <source>
        <strain evidence="1 2">DSM 41681</strain>
    </source>
</reference>
<organism evidence="1 2">
    <name type="scientific">Streptomyces kunmingensis</name>
    <dbReference type="NCBI Taxonomy" id="68225"/>
    <lineage>
        <taxon>Bacteria</taxon>
        <taxon>Bacillati</taxon>
        <taxon>Actinomycetota</taxon>
        <taxon>Actinomycetes</taxon>
        <taxon>Kitasatosporales</taxon>
        <taxon>Streptomycetaceae</taxon>
        <taxon>Streptomyces</taxon>
    </lineage>
</organism>
<keyword evidence="2" id="KW-1185">Reference proteome</keyword>
<evidence type="ECO:0000313" key="2">
    <source>
        <dbReference type="Proteomes" id="UP001352223"/>
    </source>
</evidence>
<comment type="caution">
    <text evidence="1">The sequence shown here is derived from an EMBL/GenBank/DDBJ whole genome shotgun (WGS) entry which is preliminary data.</text>
</comment>
<protein>
    <submittedName>
        <fullName evidence="1">SRPBCC family protein</fullName>
    </submittedName>
</protein>
<gene>
    <name evidence="1" type="ORF">OKJ48_08055</name>
</gene>
<sequence length="164" mass="17679">MARRHRMVKASPAAVWAVLADGRRYADWVVGTASSRPLSGQWPEVGAALEYEVQLGPVHLTNETIVRHCEEGSLLELEAKAGPLGTARISLQLRPWGEHCLVMVDEHPLHGAAGALHNFGVEAVIQLRHRAMLARLASVCEDEQAHPKSAADAARYSGGGESHA</sequence>
<evidence type="ECO:0000313" key="1">
    <source>
        <dbReference type="EMBL" id="MEB3960202.1"/>
    </source>
</evidence>
<dbReference type="CDD" id="cd07812">
    <property type="entry name" value="SRPBCC"/>
    <property type="match status" value="1"/>
</dbReference>
<dbReference type="Pfam" id="PF10604">
    <property type="entry name" value="Polyketide_cyc2"/>
    <property type="match status" value="1"/>
</dbReference>
<dbReference type="InterPro" id="IPR023393">
    <property type="entry name" value="START-like_dom_sf"/>
</dbReference>
<dbReference type="Proteomes" id="UP001352223">
    <property type="component" value="Unassembled WGS sequence"/>
</dbReference>
<dbReference type="RefSeq" id="WP_324767241.1">
    <property type="nucleotide sequence ID" value="NZ_BAAATS010000016.1"/>
</dbReference>
<proteinExistence type="predicted"/>
<dbReference type="SUPFAM" id="SSF55961">
    <property type="entry name" value="Bet v1-like"/>
    <property type="match status" value="1"/>
</dbReference>
<name>A0ABU6C666_9ACTN</name>
<dbReference type="InterPro" id="IPR019587">
    <property type="entry name" value="Polyketide_cyclase/dehydratase"/>
</dbReference>
<accession>A0ABU6C666</accession>
<dbReference type="Gene3D" id="3.30.530.20">
    <property type="match status" value="1"/>
</dbReference>